<feature type="signal peptide" evidence="2">
    <location>
        <begin position="1"/>
        <end position="17"/>
    </location>
</feature>
<accession>A0AAE8SQA5</accession>
<evidence type="ECO:0000256" key="2">
    <source>
        <dbReference type="SAM" id="SignalP"/>
    </source>
</evidence>
<evidence type="ECO:0000313" key="4">
    <source>
        <dbReference type="Proteomes" id="UP001187734"/>
    </source>
</evidence>
<comment type="caution">
    <text evidence="3">The sequence shown here is derived from an EMBL/GenBank/DDBJ whole genome shotgun (WGS) entry which is preliminary data.</text>
</comment>
<organism evidence="3 4">
    <name type="scientific">Fusarium torulosum</name>
    <dbReference type="NCBI Taxonomy" id="33205"/>
    <lineage>
        <taxon>Eukaryota</taxon>
        <taxon>Fungi</taxon>
        <taxon>Dikarya</taxon>
        <taxon>Ascomycota</taxon>
        <taxon>Pezizomycotina</taxon>
        <taxon>Sordariomycetes</taxon>
        <taxon>Hypocreomycetidae</taxon>
        <taxon>Hypocreales</taxon>
        <taxon>Nectriaceae</taxon>
        <taxon>Fusarium</taxon>
    </lineage>
</organism>
<feature type="region of interest" description="Disordered" evidence="1">
    <location>
        <begin position="84"/>
        <end position="113"/>
    </location>
</feature>
<evidence type="ECO:0000256" key="1">
    <source>
        <dbReference type="SAM" id="MobiDB-lite"/>
    </source>
</evidence>
<protein>
    <submittedName>
        <fullName evidence="3">Uncharacterized protein</fullName>
    </submittedName>
</protein>
<feature type="compositionally biased region" description="Basic and acidic residues" evidence="1">
    <location>
        <begin position="101"/>
        <end position="113"/>
    </location>
</feature>
<keyword evidence="2" id="KW-0732">Signal</keyword>
<dbReference type="AlphaFoldDB" id="A0AAE8SQA5"/>
<feature type="region of interest" description="Disordered" evidence="1">
    <location>
        <begin position="18"/>
        <end position="63"/>
    </location>
</feature>
<reference evidence="3" key="1">
    <citation type="submission" date="2018-03" db="EMBL/GenBank/DDBJ databases">
        <authorList>
            <person name="Guldener U."/>
        </authorList>
    </citation>
    <scope>NUCLEOTIDE SEQUENCE</scope>
</reference>
<feature type="chain" id="PRO_5041967000" evidence="2">
    <location>
        <begin position="18"/>
        <end position="113"/>
    </location>
</feature>
<proteinExistence type="predicted"/>
<dbReference type="Proteomes" id="UP001187734">
    <property type="component" value="Unassembled WGS sequence"/>
</dbReference>
<gene>
    <name evidence="3" type="ORF">FTOL_13470</name>
</gene>
<dbReference type="EMBL" id="ONZP01000834">
    <property type="protein sequence ID" value="SPJ91068.1"/>
    <property type="molecule type" value="Genomic_DNA"/>
</dbReference>
<evidence type="ECO:0000313" key="3">
    <source>
        <dbReference type="EMBL" id="SPJ91068.1"/>
    </source>
</evidence>
<sequence>MLANIICLVDFSALAMAASQPPDSGRDEDNNGDRSAQMARVKDLRGKGLNRNPNTVSPTGMRMNIDTKAGCEFEGARVAYLAYPDGSDADKGGSTNFRPGQDGRKTEWPRGHF</sequence>
<keyword evidence="4" id="KW-1185">Reference proteome</keyword>
<name>A0AAE8SQA5_9HYPO</name>